<dbReference type="PANTHER" id="PTHR44051:SF8">
    <property type="entry name" value="GLUTATHIONE S-TRANSFERASE GSTA"/>
    <property type="match status" value="1"/>
</dbReference>
<dbReference type="InterPro" id="IPR004045">
    <property type="entry name" value="Glutathione_S-Trfase_N"/>
</dbReference>
<feature type="domain" description="GST N-terminal" evidence="2">
    <location>
        <begin position="1"/>
        <end position="80"/>
    </location>
</feature>
<dbReference type="SFLD" id="SFLDG00358">
    <property type="entry name" value="Main_(cytGST)"/>
    <property type="match status" value="1"/>
</dbReference>
<accession>A0AAV9NEM0</accession>
<dbReference type="PROSITE" id="PS50405">
    <property type="entry name" value="GST_CTER"/>
    <property type="match status" value="1"/>
</dbReference>
<dbReference type="SUPFAM" id="SSF52833">
    <property type="entry name" value="Thioredoxin-like"/>
    <property type="match status" value="1"/>
</dbReference>
<protein>
    <recommendedName>
        <fullName evidence="6">Glutathione S-transferase</fullName>
    </recommendedName>
</protein>
<name>A0AAV9NEM0_9EURO</name>
<dbReference type="SUPFAM" id="SSF47616">
    <property type="entry name" value="GST C-terminal domain-like"/>
    <property type="match status" value="1"/>
</dbReference>
<evidence type="ECO:0000259" key="3">
    <source>
        <dbReference type="PROSITE" id="PS50405"/>
    </source>
</evidence>
<dbReference type="Gene3D" id="1.20.1050.10">
    <property type="match status" value="1"/>
</dbReference>
<evidence type="ECO:0008006" key="6">
    <source>
        <dbReference type="Google" id="ProtNLM"/>
    </source>
</evidence>
<dbReference type="AlphaFoldDB" id="A0AAV9NEM0"/>
<reference evidence="4 5" key="1">
    <citation type="submission" date="2023-08" db="EMBL/GenBank/DDBJ databases">
        <title>Black Yeasts Isolated from many extreme environments.</title>
        <authorList>
            <person name="Coleine C."/>
            <person name="Stajich J.E."/>
            <person name="Selbmann L."/>
        </authorList>
    </citation>
    <scope>NUCLEOTIDE SEQUENCE [LARGE SCALE GENOMIC DNA]</scope>
    <source>
        <strain evidence="4 5">CCFEE 5792</strain>
    </source>
</reference>
<dbReference type="Pfam" id="PF14497">
    <property type="entry name" value="GST_C_3"/>
    <property type="match status" value="1"/>
</dbReference>
<comment type="similarity">
    <text evidence="1">Belongs to the GST superfamily.</text>
</comment>
<dbReference type="RefSeq" id="XP_064707628.1">
    <property type="nucleotide sequence ID" value="XM_064856452.1"/>
</dbReference>
<dbReference type="PROSITE" id="PS50404">
    <property type="entry name" value="GST_NTER"/>
    <property type="match status" value="1"/>
</dbReference>
<dbReference type="PANTHER" id="PTHR44051">
    <property type="entry name" value="GLUTATHIONE S-TRANSFERASE-RELATED"/>
    <property type="match status" value="1"/>
</dbReference>
<dbReference type="SFLD" id="SFLDS00019">
    <property type="entry name" value="Glutathione_Transferase_(cytos"/>
    <property type="match status" value="1"/>
</dbReference>
<sequence>MESIVLYYSPGACSLASHVLLRELGIKFEAVKVELTASLPESFRKINPKMRVPVLSIEGETITETPAIFTAISQLAPERKLLGRSNIEIVRTYEWLNWLSGTLHGQAFGGFVRPHRYVDDPALYPAVKAKGWKNIEDCFEKIESDLAGLHAVGDNFTVVDIFLYVFYRWANYGKDQIMDKYPKYTKLVTHLAKRKSVQEALEAEGIVSFLPKL</sequence>
<proteinExistence type="inferred from homology"/>
<keyword evidence="5" id="KW-1185">Reference proteome</keyword>
<dbReference type="Proteomes" id="UP001358417">
    <property type="component" value="Unassembled WGS sequence"/>
</dbReference>
<dbReference type="SFLD" id="SFLDG01150">
    <property type="entry name" value="Main.1:_Beta-like"/>
    <property type="match status" value="1"/>
</dbReference>
<dbReference type="Pfam" id="PF02798">
    <property type="entry name" value="GST_N"/>
    <property type="match status" value="1"/>
</dbReference>
<gene>
    <name evidence="4" type="ORF">LTR84_012946</name>
</gene>
<dbReference type="InterPro" id="IPR036249">
    <property type="entry name" value="Thioredoxin-like_sf"/>
</dbReference>
<dbReference type="Gene3D" id="3.40.30.10">
    <property type="entry name" value="Glutaredoxin"/>
    <property type="match status" value="1"/>
</dbReference>
<evidence type="ECO:0000259" key="2">
    <source>
        <dbReference type="PROSITE" id="PS50404"/>
    </source>
</evidence>
<dbReference type="InterPro" id="IPR010987">
    <property type="entry name" value="Glutathione-S-Trfase_C-like"/>
</dbReference>
<dbReference type="CDD" id="cd03188">
    <property type="entry name" value="GST_C_Beta"/>
    <property type="match status" value="1"/>
</dbReference>
<comment type="caution">
    <text evidence="4">The sequence shown here is derived from an EMBL/GenBank/DDBJ whole genome shotgun (WGS) entry which is preliminary data.</text>
</comment>
<evidence type="ECO:0000256" key="1">
    <source>
        <dbReference type="ARBA" id="ARBA00007409"/>
    </source>
</evidence>
<dbReference type="EMBL" id="JAVRRD010000009">
    <property type="protein sequence ID" value="KAK5055197.1"/>
    <property type="molecule type" value="Genomic_DNA"/>
</dbReference>
<feature type="domain" description="GST C-terminal" evidence="3">
    <location>
        <begin position="85"/>
        <end position="213"/>
    </location>
</feature>
<dbReference type="InterPro" id="IPR040079">
    <property type="entry name" value="Glutathione_S-Trfase"/>
</dbReference>
<dbReference type="CDD" id="cd03057">
    <property type="entry name" value="GST_N_Beta"/>
    <property type="match status" value="1"/>
</dbReference>
<organism evidence="4 5">
    <name type="scientific">Exophiala bonariae</name>
    <dbReference type="NCBI Taxonomy" id="1690606"/>
    <lineage>
        <taxon>Eukaryota</taxon>
        <taxon>Fungi</taxon>
        <taxon>Dikarya</taxon>
        <taxon>Ascomycota</taxon>
        <taxon>Pezizomycotina</taxon>
        <taxon>Eurotiomycetes</taxon>
        <taxon>Chaetothyriomycetidae</taxon>
        <taxon>Chaetothyriales</taxon>
        <taxon>Herpotrichiellaceae</taxon>
        <taxon>Exophiala</taxon>
    </lineage>
</organism>
<dbReference type="GeneID" id="89981083"/>
<dbReference type="InterPro" id="IPR036282">
    <property type="entry name" value="Glutathione-S-Trfase_C_sf"/>
</dbReference>
<dbReference type="InterPro" id="IPR004046">
    <property type="entry name" value="GST_C"/>
</dbReference>
<evidence type="ECO:0000313" key="4">
    <source>
        <dbReference type="EMBL" id="KAK5055197.1"/>
    </source>
</evidence>
<evidence type="ECO:0000313" key="5">
    <source>
        <dbReference type="Proteomes" id="UP001358417"/>
    </source>
</evidence>